<protein>
    <submittedName>
        <fullName evidence="2">Uncharacterized protein</fullName>
    </submittedName>
</protein>
<evidence type="ECO:0000256" key="1">
    <source>
        <dbReference type="SAM" id="Phobius"/>
    </source>
</evidence>
<dbReference type="EMBL" id="CP047045">
    <property type="protein sequence ID" value="QGZ95957.1"/>
    <property type="molecule type" value="Genomic_DNA"/>
</dbReference>
<sequence length="199" mass="20802">MASRILLAHPNGAATQARAVTAQLEALGYEVGALTPRTRRTGAQKVVMLWSRAAWGTPALRAAARKAHAAGKLVCIRLDSAPPPVQGARGTTLKKGVAWRRLLNAKARPAAVAASRPTRARIYTARAKRVARPAETVGTDMRVYSESSSRAFAVVLAVLLVGAVGLGVAYTRYPAVASPIDQAATAAYAQASELAKLAP</sequence>
<evidence type="ECO:0000313" key="3">
    <source>
        <dbReference type="Proteomes" id="UP000431269"/>
    </source>
</evidence>
<dbReference type="Proteomes" id="UP000431269">
    <property type="component" value="Chromosome"/>
</dbReference>
<keyword evidence="1" id="KW-1133">Transmembrane helix</keyword>
<proteinExistence type="predicted"/>
<reference evidence="3" key="1">
    <citation type="submission" date="2019-12" db="EMBL/GenBank/DDBJ databases">
        <title>Complete genome of Terracaulis silvestris 0127_4.</title>
        <authorList>
            <person name="Vieira S."/>
            <person name="Riedel T."/>
            <person name="Sproer C."/>
            <person name="Pascual J."/>
            <person name="Boedeker C."/>
            <person name="Overmann J."/>
        </authorList>
    </citation>
    <scope>NUCLEOTIDE SEQUENCE [LARGE SCALE GENOMIC DNA]</scope>
    <source>
        <strain evidence="3">0127_4</strain>
    </source>
</reference>
<keyword evidence="1" id="KW-0812">Transmembrane</keyword>
<keyword evidence="3" id="KW-1185">Reference proteome</keyword>
<keyword evidence="1" id="KW-0472">Membrane</keyword>
<evidence type="ECO:0000313" key="2">
    <source>
        <dbReference type="EMBL" id="QGZ95957.1"/>
    </source>
</evidence>
<accession>A0A6I6MT57</accession>
<dbReference type="AlphaFoldDB" id="A0A6I6MT57"/>
<gene>
    <name evidence="2" type="ORF">DSM104635_02812</name>
</gene>
<dbReference type="KEGG" id="tsv:DSM104635_02812"/>
<name>A0A6I6MT57_9CAUL</name>
<organism evidence="2 3">
    <name type="scientific">Terricaulis silvestris</name>
    <dbReference type="NCBI Taxonomy" id="2686094"/>
    <lineage>
        <taxon>Bacteria</taxon>
        <taxon>Pseudomonadati</taxon>
        <taxon>Pseudomonadota</taxon>
        <taxon>Alphaproteobacteria</taxon>
        <taxon>Caulobacterales</taxon>
        <taxon>Caulobacteraceae</taxon>
        <taxon>Terricaulis</taxon>
    </lineage>
</organism>
<feature type="transmembrane region" description="Helical" evidence="1">
    <location>
        <begin position="151"/>
        <end position="170"/>
    </location>
</feature>
<dbReference type="RefSeq" id="WP_158766777.1">
    <property type="nucleotide sequence ID" value="NZ_CP047045.1"/>
</dbReference>